<evidence type="ECO:0000313" key="5">
    <source>
        <dbReference type="Proteomes" id="UP001174136"/>
    </source>
</evidence>
<feature type="region of interest" description="Disordered" evidence="1">
    <location>
        <begin position="1"/>
        <end position="37"/>
    </location>
</feature>
<evidence type="ECO:0000313" key="4">
    <source>
        <dbReference type="EMBL" id="KAK0149000.1"/>
    </source>
</evidence>
<feature type="compositionally biased region" description="Low complexity" evidence="1">
    <location>
        <begin position="1"/>
        <end position="15"/>
    </location>
</feature>
<dbReference type="InterPro" id="IPR025398">
    <property type="entry name" value="DUF4371"/>
</dbReference>
<evidence type="ECO:0000259" key="3">
    <source>
        <dbReference type="Pfam" id="PF14291"/>
    </source>
</evidence>
<accession>A0AA47P5H1</accession>
<dbReference type="PANTHER" id="PTHR46880">
    <property type="entry name" value="RAS-ASSOCIATING DOMAIN-CONTAINING PROTEIN"/>
    <property type="match status" value="1"/>
</dbReference>
<reference evidence="4" key="1">
    <citation type="journal article" date="2023" name="Front. Mar. Sci.">
        <title>A new Merluccius polli reference genome to investigate the effects of global change in West African waters.</title>
        <authorList>
            <person name="Mateo J.L."/>
            <person name="Blanco-Fernandez C."/>
            <person name="Garcia-Vazquez E."/>
            <person name="Machado-Schiaffino G."/>
        </authorList>
    </citation>
    <scope>NUCLEOTIDE SEQUENCE</scope>
    <source>
        <strain evidence="4">C29</strain>
        <tissue evidence="4">Fin</tissue>
    </source>
</reference>
<dbReference type="InterPro" id="IPR008906">
    <property type="entry name" value="HATC_C_dom"/>
</dbReference>
<dbReference type="GO" id="GO:0046983">
    <property type="term" value="F:protein dimerization activity"/>
    <property type="evidence" value="ECO:0007669"/>
    <property type="project" value="InterPro"/>
</dbReference>
<feature type="domain" description="HAT C-terminal dimerisation" evidence="2">
    <location>
        <begin position="701"/>
        <end position="751"/>
    </location>
</feature>
<keyword evidence="5" id="KW-1185">Reference proteome</keyword>
<evidence type="ECO:0000256" key="1">
    <source>
        <dbReference type="SAM" id="MobiDB-lite"/>
    </source>
</evidence>
<proteinExistence type="predicted"/>
<dbReference type="Proteomes" id="UP001174136">
    <property type="component" value="Unassembled WGS sequence"/>
</dbReference>
<gene>
    <name evidence="4" type="primary">ZNF862_6</name>
    <name evidence="4" type="ORF">N1851_010607</name>
</gene>
<dbReference type="InterPro" id="IPR012337">
    <property type="entry name" value="RNaseH-like_sf"/>
</dbReference>
<comment type="caution">
    <text evidence="4">The sequence shown here is derived from an EMBL/GenBank/DDBJ whole genome shotgun (WGS) entry which is preliminary data.</text>
</comment>
<name>A0AA47P5H1_MERPO</name>
<organism evidence="4 5">
    <name type="scientific">Merluccius polli</name>
    <name type="common">Benguela hake</name>
    <name type="synonym">Merluccius cadenati</name>
    <dbReference type="NCBI Taxonomy" id="89951"/>
    <lineage>
        <taxon>Eukaryota</taxon>
        <taxon>Metazoa</taxon>
        <taxon>Chordata</taxon>
        <taxon>Craniata</taxon>
        <taxon>Vertebrata</taxon>
        <taxon>Euteleostomi</taxon>
        <taxon>Actinopterygii</taxon>
        <taxon>Neopterygii</taxon>
        <taxon>Teleostei</taxon>
        <taxon>Neoteleostei</taxon>
        <taxon>Acanthomorphata</taxon>
        <taxon>Zeiogadaria</taxon>
        <taxon>Gadariae</taxon>
        <taxon>Gadiformes</taxon>
        <taxon>Gadoidei</taxon>
        <taxon>Merlucciidae</taxon>
        <taxon>Merluccius</taxon>
    </lineage>
</organism>
<feature type="domain" description="DUF4371" evidence="3">
    <location>
        <begin position="259"/>
        <end position="373"/>
    </location>
</feature>
<dbReference type="EMBL" id="JAOPHQ010001990">
    <property type="protein sequence ID" value="KAK0149000.1"/>
    <property type="molecule type" value="Genomic_DNA"/>
</dbReference>
<dbReference type="AlphaFoldDB" id="A0AA47P5H1"/>
<evidence type="ECO:0000259" key="2">
    <source>
        <dbReference type="Pfam" id="PF05699"/>
    </source>
</evidence>
<sequence length="791" mass="89730">MHESESSPSHSVLESKSSHESLNLAHESDSSPSPGLEYYNTGYDMPIMSIEKYFLKKRPRLEETEQLEEASNSADQGFSGEIVGQENSRQNAAVTQAAIAEGTEETSSKINKHRRSGFNPEWLSMPQYTGWLYHTQHGMFCRLCRQHKPANKKGTNKRPFVEVAAETYRKDYIDRHIKTDHHQESIRCQASLSSGVSVIDSFEPTIVLEHEAIIGGFKCLYWLVKNEIAHHTNYPKLLTLAELLGCDYFEKLKIDQRNNYRSHRIIDEMLEILAEVLEEPILNKIRSSRALSLEIDESTDVSVSKQLDIHIRYLDKEGHVFNQFLDLVSVNDGKANTIVTAVKEVLLKKGIPTEKLYGLGTDGAAVMTGRVNGVAKQLKESFPKLVAVACAAHKLALACKDASNSVKYMATFRDHLQDLYLFFHNSANRTATLKAASTTLGLTDLKVKEVKDTRWLSQHKAIVMLQKNLAAVLGALAEEAEIRKCPTAKGLYTFCATYRFVASVYLQADVLPHLACLSKVFQKAHVNFVHIKEQVPVTIQTLRDIRDAGLTPIPRSFLSHFHTDLEDPDKLGAFDIKYEEERGRRGEAVQDHSRVAQWGRFQQQVIQPYITGLETELERRFQEMDILGAFHFLRPQSAALPDYTMEVSQLQILAKRFCPDQEKVLLQEWFSFKNHVLTGPFQNKSQEELLRLLASEYDEWADLYPCLSLLASIALIVPVSSVNCERDFSAMNRIKTDLRNRLQGEHLAACLRISINGPLPKEVPYDRALEIFFSKPRKIRCSDRACKLCTN</sequence>
<dbReference type="Pfam" id="PF05699">
    <property type="entry name" value="Dimer_Tnp_hAT"/>
    <property type="match status" value="1"/>
</dbReference>
<dbReference type="Pfam" id="PF14291">
    <property type="entry name" value="DUF4371"/>
    <property type="match status" value="1"/>
</dbReference>
<protein>
    <submittedName>
        <fullName evidence="4">Zinc finger protein 862</fullName>
    </submittedName>
</protein>
<dbReference type="PANTHER" id="PTHR46880:SF5">
    <property type="entry name" value="DUF4371 DOMAIN-CONTAINING PROTEIN"/>
    <property type="match status" value="1"/>
</dbReference>
<dbReference type="SUPFAM" id="SSF53098">
    <property type="entry name" value="Ribonuclease H-like"/>
    <property type="match status" value="1"/>
</dbReference>